<proteinExistence type="predicted"/>
<dbReference type="Proteomes" id="UP000619486">
    <property type="component" value="Unassembled WGS sequence"/>
</dbReference>
<reference evidence="1" key="2">
    <citation type="submission" date="2020-09" db="EMBL/GenBank/DDBJ databases">
        <authorList>
            <person name="Sun Q."/>
            <person name="Ohkuma M."/>
        </authorList>
    </citation>
    <scope>NUCLEOTIDE SEQUENCE</scope>
    <source>
        <strain evidence="1">JCM 3172</strain>
    </source>
</reference>
<name>A0A918H9H6_9ACTN</name>
<reference evidence="1" key="1">
    <citation type="journal article" date="2014" name="Int. J. Syst. Evol. Microbiol.">
        <title>Complete genome sequence of Corynebacterium casei LMG S-19264T (=DSM 44701T), isolated from a smear-ripened cheese.</title>
        <authorList>
            <consortium name="US DOE Joint Genome Institute (JGI-PGF)"/>
            <person name="Walter F."/>
            <person name="Albersmeier A."/>
            <person name="Kalinowski J."/>
            <person name="Ruckert C."/>
        </authorList>
    </citation>
    <scope>NUCLEOTIDE SEQUENCE</scope>
    <source>
        <strain evidence="1">JCM 3172</strain>
    </source>
</reference>
<gene>
    <name evidence="1" type="ORF">GCM10014713_44910</name>
</gene>
<evidence type="ECO:0000313" key="2">
    <source>
        <dbReference type="Proteomes" id="UP000619486"/>
    </source>
</evidence>
<sequence>MLEDGRDAVRVGGDAAGEREGVAGRLQQHGHPFGRLQDRLSVVLGQGLGLAGGSDVGPVGAGRAGAWGIGGVGDVQPP</sequence>
<evidence type="ECO:0000313" key="1">
    <source>
        <dbReference type="EMBL" id="GGT46013.1"/>
    </source>
</evidence>
<protein>
    <submittedName>
        <fullName evidence="1">Uncharacterized protein</fullName>
    </submittedName>
</protein>
<dbReference type="EMBL" id="BMQQ01000018">
    <property type="protein sequence ID" value="GGT46013.1"/>
    <property type="molecule type" value="Genomic_DNA"/>
</dbReference>
<dbReference type="AlphaFoldDB" id="A0A918H9H6"/>
<comment type="caution">
    <text evidence="1">The sequence shown here is derived from an EMBL/GenBank/DDBJ whole genome shotgun (WGS) entry which is preliminary data.</text>
</comment>
<keyword evidence="2" id="KW-1185">Reference proteome</keyword>
<accession>A0A918H9H6</accession>
<organism evidence="1 2">
    <name type="scientific">Streptomyces purpureus</name>
    <dbReference type="NCBI Taxonomy" id="1951"/>
    <lineage>
        <taxon>Bacteria</taxon>
        <taxon>Bacillati</taxon>
        <taxon>Actinomycetota</taxon>
        <taxon>Actinomycetes</taxon>
        <taxon>Kitasatosporales</taxon>
        <taxon>Streptomycetaceae</taxon>
        <taxon>Streptomyces</taxon>
    </lineage>
</organism>